<comment type="caution">
    <text evidence="1">The sequence shown here is derived from an EMBL/GenBank/DDBJ whole genome shotgun (WGS) entry which is preliminary data.</text>
</comment>
<proteinExistence type="predicted"/>
<keyword evidence="2" id="KW-1185">Reference proteome</keyword>
<dbReference type="Proteomes" id="UP000485058">
    <property type="component" value="Unassembled WGS sequence"/>
</dbReference>
<name>A0A6A0AAN0_HAELA</name>
<sequence length="98" mass="10932">KYGKPGAIRVFPGRGKGIYWPRMPCLRCGCPWWQGEDWDAKCMRCGWDCESGGYDDDSAPLPQHKSRYEQIVAQLAQGRTPEYKGKLSVTAPPGQGKA</sequence>
<organism evidence="1 2">
    <name type="scientific">Haematococcus lacustris</name>
    <name type="common">Green alga</name>
    <name type="synonym">Haematococcus pluvialis</name>
    <dbReference type="NCBI Taxonomy" id="44745"/>
    <lineage>
        <taxon>Eukaryota</taxon>
        <taxon>Viridiplantae</taxon>
        <taxon>Chlorophyta</taxon>
        <taxon>core chlorophytes</taxon>
        <taxon>Chlorophyceae</taxon>
        <taxon>CS clade</taxon>
        <taxon>Chlamydomonadales</taxon>
        <taxon>Haematococcaceae</taxon>
        <taxon>Haematococcus</taxon>
    </lineage>
</organism>
<protein>
    <submittedName>
        <fullName evidence="1">CobW C-terminal domain-containing protein</fullName>
    </submittedName>
</protein>
<evidence type="ECO:0000313" key="2">
    <source>
        <dbReference type="Proteomes" id="UP000485058"/>
    </source>
</evidence>
<accession>A0A6A0AAN0</accession>
<dbReference type="AlphaFoldDB" id="A0A6A0AAN0"/>
<reference evidence="1 2" key="1">
    <citation type="submission" date="2020-02" db="EMBL/GenBank/DDBJ databases">
        <title>Draft genome sequence of Haematococcus lacustris strain NIES-144.</title>
        <authorList>
            <person name="Morimoto D."/>
            <person name="Nakagawa S."/>
            <person name="Yoshida T."/>
            <person name="Sawayama S."/>
        </authorList>
    </citation>
    <scope>NUCLEOTIDE SEQUENCE [LARGE SCALE GENOMIC DNA]</scope>
    <source>
        <strain evidence="1 2">NIES-144</strain>
    </source>
</reference>
<gene>
    <name evidence="1" type="ORF">HaLaN_28575</name>
</gene>
<evidence type="ECO:0000313" key="1">
    <source>
        <dbReference type="EMBL" id="GFH29840.1"/>
    </source>
</evidence>
<feature type="non-terminal residue" evidence="1">
    <location>
        <position position="1"/>
    </location>
</feature>
<dbReference type="EMBL" id="BLLF01004554">
    <property type="protein sequence ID" value="GFH29840.1"/>
    <property type="molecule type" value="Genomic_DNA"/>
</dbReference>